<keyword evidence="6 7" id="KW-0067">ATP-binding</keyword>
<dbReference type="GO" id="GO:0005524">
    <property type="term" value="F:ATP binding"/>
    <property type="evidence" value="ECO:0007669"/>
    <property type="project" value="UniProtKB-UniRule"/>
</dbReference>
<dbReference type="eggNOG" id="KOG0229">
    <property type="taxonomic scope" value="Eukaryota"/>
</dbReference>
<evidence type="ECO:0000256" key="1">
    <source>
        <dbReference type="ARBA" id="ARBA00012172"/>
    </source>
</evidence>
<dbReference type="SUPFAM" id="SSF82185">
    <property type="entry name" value="Histone H3 K4-specific methyltransferase SET7/9 N-terminal domain"/>
    <property type="match status" value="2"/>
</dbReference>
<dbReference type="GO" id="GO:0016308">
    <property type="term" value="F:1-phosphatidylinositol-4-phosphate 5-kinase activity"/>
    <property type="evidence" value="ECO:0000318"/>
    <property type="project" value="GO_Central"/>
</dbReference>
<keyword evidence="2 7" id="KW-0808">Transferase</keyword>
<dbReference type="AlphaFoldDB" id="A0A067GZN7"/>
<evidence type="ECO:0000313" key="10">
    <source>
        <dbReference type="EMBL" id="KDO80781.1"/>
    </source>
</evidence>
<keyword evidence="3" id="KW-0677">Repeat</keyword>
<reference evidence="10 11" key="1">
    <citation type="submission" date="2014-04" db="EMBL/GenBank/DDBJ databases">
        <authorList>
            <consortium name="International Citrus Genome Consortium"/>
            <person name="Gmitter F."/>
            <person name="Chen C."/>
            <person name="Farmerie W."/>
            <person name="Harkins T."/>
            <person name="Desany B."/>
            <person name="Mohiuddin M."/>
            <person name="Kodira C."/>
            <person name="Borodovsky M."/>
            <person name="Lomsadze A."/>
            <person name="Burns P."/>
            <person name="Jenkins J."/>
            <person name="Prochnik S."/>
            <person name="Shu S."/>
            <person name="Chapman J."/>
            <person name="Pitluck S."/>
            <person name="Schmutz J."/>
            <person name="Rokhsar D."/>
        </authorList>
    </citation>
    <scope>NUCLEOTIDE SEQUENCE</scope>
</reference>
<accession>A0A067GZN7</accession>
<protein>
    <recommendedName>
        <fullName evidence="1">1-phosphatidylinositol-4-phosphate 5-kinase</fullName>
        <ecNumber evidence="1">2.7.1.68</ecNumber>
    </recommendedName>
</protein>
<dbReference type="EC" id="2.7.1.68" evidence="1"/>
<dbReference type="CDD" id="cd17302">
    <property type="entry name" value="PIPKc_AtPIP5K_like"/>
    <property type="match status" value="1"/>
</dbReference>
<dbReference type="GO" id="GO:0046854">
    <property type="term" value="P:phosphatidylinositol phosphate biosynthetic process"/>
    <property type="evidence" value="ECO:0000318"/>
    <property type="project" value="GO_Central"/>
</dbReference>
<feature type="compositionally biased region" description="Polar residues" evidence="8">
    <location>
        <begin position="53"/>
        <end position="67"/>
    </location>
</feature>
<dbReference type="Pfam" id="PF01504">
    <property type="entry name" value="PIP5K"/>
    <property type="match status" value="1"/>
</dbReference>
<evidence type="ECO:0000256" key="6">
    <source>
        <dbReference type="ARBA" id="ARBA00022840"/>
    </source>
</evidence>
<dbReference type="InterPro" id="IPR023610">
    <property type="entry name" value="PInositol-4/5-P-5/4-kinase"/>
</dbReference>
<dbReference type="PaxDb" id="2711-XP_006472714.1"/>
<keyword evidence="5 7" id="KW-0418">Kinase</keyword>
<name>A0A067GZN7_CITSI</name>
<dbReference type="Gene3D" id="3.30.800.10">
    <property type="entry name" value="Phosphatidylinositol Phosphate Kinase II Beta"/>
    <property type="match status" value="1"/>
</dbReference>
<sequence>MYEAILVEQPNDAVCGNIKKKKAEEDNNTNNTKGHTVTDLKPAVPSLPVGGRSRSQSATRRVTPTTIATPTLEISGRATSSTNGTGTVGTGTGAVTEKALPNGDLYIGSFVGNAPHGSGKYLWTDGCMYEGEWRRGKASGKGKFSWPSGATYEGEFKSGRMEGFGTFTGSDGDTYRGAWSSDRKHGYGEKRYANGDVYEGCWKKNLQDGQGRYVWKNGNEYVGEWKNGVISGRGTLIWANGNKYEGQWENGTPKGSGVFTWPDGSCYIGTWNISSKDVKLQQLNGTYYHGSNGKEQNLVVTSRKRSSVDGARASLNEKNIIFPRICIWESDGEAGDITCDIIDNVEASMIYEGFGFDIDRDGIRQFRRSPCCFNGEVKKPGQTISKGHKNYELMLNLQLGIRYSVGKHASILRDLKPSDFDPKEKYWTRFAPEGSKITPPHQSVEFRWKDYCPMVFRHLRELFQVDPANYMLAICGDDALRELSSPGKSGSFFYVTQDDRFMIKTVKKSEVKVLLRMLPSYYQHVCRYENSLVTKFYGVHCVKPIGGQKTRFIVMGNLFCSDYRIHRRFDLKGSSHGRTTDKPVEEIDETTTLKDLDLNFVFRLQRNWYQELMK</sequence>
<dbReference type="PANTHER" id="PTHR23086:SF140">
    <property type="entry name" value="PHOSPHATIDYLINOSITOL 4-PHOSPHATE 5-KINASE 2"/>
    <property type="match status" value="1"/>
</dbReference>
<keyword evidence="4 7" id="KW-0547">Nucleotide-binding</keyword>
<dbReference type="PANTHER" id="PTHR23086">
    <property type="entry name" value="PHOSPHATIDYLINOSITOL-4-PHOSPHATE 5-KINASE"/>
    <property type="match status" value="1"/>
</dbReference>
<dbReference type="InterPro" id="IPR003409">
    <property type="entry name" value="MORN"/>
</dbReference>
<evidence type="ECO:0000259" key="9">
    <source>
        <dbReference type="PROSITE" id="PS51455"/>
    </source>
</evidence>
<dbReference type="Gene3D" id="2.20.110.10">
    <property type="entry name" value="Histone H3 K4-specific methyltransferase SET7/9 N-terminal domain"/>
    <property type="match status" value="4"/>
</dbReference>
<evidence type="ECO:0000256" key="4">
    <source>
        <dbReference type="ARBA" id="ARBA00022741"/>
    </source>
</evidence>
<evidence type="ECO:0000256" key="8">
    <source>
        <dbReference type="SAM" id="MobiDB-lite"/>
    </source>
</evidence>
<dbReference type="Pfam" id="PF02493">
    <property type="entry name" value="MORN"/>
    <property type="match status" value="7"/>
</dbReference>
<dbReference type="SMART" id="SM00698">
    <property type="entry name" value="MORN"/>
    <property type="match status" value="7"/>
</dbReference>
<dbReference type="EMBL" id="KK784876">
    <property type="protein sequence ID" value="KDO80781.1"/>
    <property type="molecule type" value="Genomic_DNA"/>
</dbReference>
<evidence type="ECO:0000256" key="7">
    <source>
        <dbReference type="PROSITE-ProRule" id="PRU00781"/>
    </source>
</evidence>
<dbReference type="SMART" id="SM00330">
    <property type="entry name" value="PIPKc"/>
    <property type="match status" value="1"/>
</dbReference>
<gene>
    <name evidence="10" type="ORF">CISIN_1g007182mg</name>
</gene>
<dbReference type="Gene3D" id="3.30.810.10">
    <property type="entry name" value="2-Layer Sandwich"/>
    <property type="match status" value="1"/>
</dbReference>
<dbReference type="InterPro" id="IPR002498">
    <property type="entry name" value="PInositol-4-P-4/5-kinase_core"/>
</dbReference>
<dbReference type="FunFam" id="2.20.110.10:FF:000015">
    <property type="entry name" value="Phosphatidylinositol 4-phosphate 5-kinase"/>
    <property type="match status" value="1"/>
</dbReference>
<dbReference type="STRING" id="2711.A0A067GZN7"/>
<dbReference type="PROSITE" id="PS51455">
    <property type="entry name" value="PIPK"/>
    <property type="match status" value="1"/>
</dbReference>
<organism evidence="10 11">
    <name type="scientific">Citrus sinensis</name>
    <name type="common">Sweet orange</name>
    <name type="synonym">Citrus aurantium var. sinensis</name>
    <dbReference type="NCBI Taxonomy" id="2711"/>
    <lineage>
        <taxon>Eukaryota</taxon>
        <taxon>Viridiplantae</taxon>
        <taxon>Streptophyta</taxon>
        <taxon>Embryophyta</taxon>
        <taxon>Tracheophyta</taxon>
        <taxon>Spermatophyta</taxon>
        <taxon>Magnoliopsida</taxon>
        <taxon>eudicotyledons</taxon>
        <taxon>Gunneridae</taxon>
        <taxon>Pentapetalae</taxon>
        <taxon>rosids</taxon>
        <taxon>malvids</taxon>
        <taxon>Sapindales</taxon>
        <taxon>Rutaceae</taxon>
        <taxon>Aurantioideae</taxon>
        <taxon>Citrus</taxon>
    </lineage>
</organism>
<dbReference type="SMR" id="A0A067GZN7"/>
<keyword evidence="11" id="KW-1185">Reference proteome</keyword>
<evidence type="ECO:0000256" key="3">
    <source>
        <dbReference type="ARBA" id="ARBA00022737"/>
    </source>
</evidence>
<dbReference type="Proteomes" id="UP000027120">
    <property type="component" value="Unassembled WGS sequence"/>
</dbReference>
<feature type="region of interest" description="Disordered" evidence="8">
    <location>
        <begin position="22"/>
        <end position="67"/>
    </location>
</feature>
<feature type="domain" description="PIPK" evidence="9">
    <location>
        <begin position="385"/>
        <end position="614"/>
    </location>
</feature>
<evidence type="ECO:0000313" key="11">
    <source>
        <dbReference type="Proteomes" id="UP000027120"/>
    </source>
</evidence>
<evidence type="ECO:0000256" key="2">
    <source>
        <dbReference type="ARBA" id="ARBA00022679"/>
    </source>
</evidence>
<dbReference type="InterPro" id="IPR027484">
    <property type="entry name" value="PInositol-4-P-5-kinase_N"/>
</dbReference>
<dbReference type="GO" id="GO:0005886">
    <property type="term" value="C:plasma membrane"/>
    <property type="evidence" value="ECO:0000318"/>
    <property type="project" value="GO_Central"/>
</dbReference>
<evidence type="ECO:0000256" key="5">
    <source>
        <dbReference type="ARBA" id="ARBA00022777"/>
    </source>
</evidence>
<proteinExistence type="predicted"/>
<dbReference type="FunFam" id="3.30.800.10:FF:000003">
    <property type="entry name" value="Phosphatidylinositol 4-phosphate 5-kinase"/>
    <property type="match status" value="1"/>
</dbReference>
<dbReference type="SUPFAM" id="SSF56104">
    <property type="entry name" value="SAICAR synthase-like"/>
    <property type="match status" value="1"/>
</dbReference>
<dbReference type="InterPro" id="IPR027483">
    <property type="entry name" value="PInositol-4-P-4/5-kinase_C_sf"/>
</dbReference>
<dbReference type="FunFam" id="2.20.110.10:FF:000031">
    <property type="entry name" value="Phosphatidylinositol 4-phosphate 5-kinase"/>
    <property type="match status" value="1"/>
</dbReference>